<comment type="caution">
    <text evidence="1">The sequence shown here is derived from an EMBL/GenBank/DDBJ whole genome shotgun (WGS) entry which is preliminary data.</text>
</comment>
<evidence type="ECO:0000313" key="1">
    <source>
        <dbReference type="EMBL" id="GAI39703.1"/>
    </source>
</evidence>
<organism evidence="1">
    <name type="scientific">marine sediment metagenome</name>
    <dbReference type="NCBI Taxonomy" id="412755"/>
    <lineage>
        <taxon>unclassified sequences</taxon>
        <taxon>metagenomes</taxon>
        <taxon>ecological metagenomes</taxon>
    </lineage>
</organism>
<dbReference type="AlphaFoldDB" id="X1N7Y0"/>
<proteinExistence type="predicted"/>
<feature type="non-terminal residue" evidence="1">
    <location>
        <position position="1"/>
    </location>
</feature>
<gene>
    <name evidence="1" type="ORF">S06H3_50005</name>
</gene>
<accession>X1N7Y0</accession>
<sequence length="32" mass="3655">SNNYELVYESDATVRVADRIVPGVKIFEYLGH</sequence>
<dbReference type="EMBL" id="BARV01031618">
    <property type="protein sequence ID" value="GAI39703.1"/>
    <property type="molecule type" value="Genomic_DNA"/>
</dbReference>
<reference evidence="1" key="1">
    <citation type="journal article" date="2014" name="Front. Microbiol.">
        <title>High frequency of phylogenetically diverse reductive dehalogenase-homologous genes in deep subseafloor sedimentary metagenomes.</title>
        <authorList>
            <person name="Kawai M."/>
            <person name="Futagami T."/>
            <person name="Toyoda A."/>
            <person name="Takaki Y."/>
            <person name="Nishi S."/>
            <person name="Hori S."/>
            <person name="Arai W."/>
            <person name="Tsubouchi T."/>
            <person name="Morono Y."/>
            <person name="Uchiyama I."/>
            <person name="Ito T."/>
            <person name="Fujiyama A."/>
            <person name="Inagaki F."/>
            <person name="Takami H."/>
        </authorList>
    </citation>
    <scope>NUCLEOTIDE SEQUENCE</scope>
    <source>
        <strain evidence="1">Expedition CK06-06</strain>
    </source>
</reference>
<protein>
    <submittedName>
        <fullName evidence="1">Uncharacterized protein</fullName>
    </submittedName>
</protein>
<name>X1N7Y0_9ZZZZ</name>